<dbReference type="PANTHER" id="PTHR37525">
    <property type="entry name" value="UPF0175 PROTEIN SSL1255"/>
    <property type="match status" value="1"/>
</dbReference>
<evidence type="ECO:0000256" key="1">
    <source>
        <dbReference type="ARBA" id="ARBA00005651"/>
    </source>
</evidence>
<evidence type="ECO:0000313" key="3">
    <source>
        <dbReference type="Proteomes" id="UP000034954"/>
    </source>
</evidence>
<dbReference type="EMBL" id="LAQJ01000250">
    <property type="protein sequence ID" value="KKO18601.1"/>
    <property type="molecule type" value="Genomic_DNA"/>
</dbReference>
<protein>
    <submittedName>
        <fullName evidence="2">Uncharacterized protein</fullName>
    </submittedName>
</protein>
<proteinExistence type="inferred from homology"/>
<comment type="similarity">
    <text evidence="1">Belongs to the UPF0175 family.</text>
</comment>
<comment type="caution">
    <text evidence="2">The sequence shown here is derived from an EMBL/GenBank/DDBJ whole genome shotgun (WGS) entry which is preliminary data.</text>
</comment>
<dbReference type="PATRIC" id="fig|380242.3.peg.3342"/>
<reference evidence="2 3" key="1">
    <citation type="journal article" date="2013" name="BMC Microbiol.">
        <title>Identification of the type II cytochrome c maturation pathway in anammox bacteria by comparative genomics.</title>
        <authorList>
            <person name="Ferousi C."/>
            <person name="Speth D.R."/>
            <person name="Reimann J."/>
            <person name="Op den Camp H.J."/>
            <person name="Allen J.W."/>
            <person name="Keltjens J.T."/>
            <person name="Jetten M.S."/>
        </authorList>
    </citation>
    <scope>NUCLEOTIDE SEQUENCE [LARGE SCALE GENOMIC DNA]</scope>
    <source>
        <strain evidence="2">RU1</strain>
    </source>
</reference>
<dbReference type="InterPro" id="IPR052264">
    <property type="entry name" value="UPF0175_domain"/>
</dbReference>
<gene>
    <name evidence="2" type="ORF">BROFUL_02702</name>
</gene>
<dbReference type="Proteomes" id="UP000034954">
    <property type="component" value="Unassembled WGS sequence"/>
</dbReference>
<dbReference type="PANTHER" id="PTHR37525:SF1">
    <property type="entry name" value="UPF0175 PROTEIN SSL1255"/>
    <property type="match status" value="1"/>
</dbReference>
<sequence>MATLTIEYPDEILVLLKETKDDFSHELKTAAAVKLYELGKLSSGKAARLAGMDRISFLRTQGKYQVSISTLEEFKEDMRIDID</sequence>
<dbReference type="InterPro" id="IPR005368">
    <property type="entry name" value="UPF0175"/>
</dbReference>
<organism evidence="2 3">
    <name type="scientific">Candidatus Brocadia fulgida</name>
    <dbReference type="NCBI Taxonomy" id="380242"/>
    <lineage>
        <taxon>Bacteria</taxon>
        <taxon>Pseudomonadati</taxon>
        <taxon>Planctomycetota</taxon>
        <taxon>Candidatus Brocadiia</taxon>
        <taxon>Candidatus Brocadiales</taxon>
        <taxon>Candidatus Brocadiaceae</taxon>
        <taxon>Candidatus Brocadia</taxon>
    </lineage>
</organism>
<accession>A0A0M2UUE8</accession>
<name>A0A0M2UUE8_9BACT</name>
<dbReference type="AlphaFoldDB" id="A0A0M2UUE8"/>
<dbReference type="Pfam" id="PF03683">
    <property type="entry name" value="UPF0175"/>
    <property type="match status" value="1"/>
</dbReference>
<keyword evidence="3" id="KW-1185">Reference proteome</keyword>
<evidence type="ECO:0000313" key="2">
    <source>
        <dbReference type="EMBL" id="KKO18601.1"/>
    </source>
</evidence>